<keyword evidence="5" id="KW-1185">Reference proteome</keyword>
<keyword evidence="4" id="KW-0396">Initiation factor</keyword>
<dbReference type="OrthoDB" id="342024at2759"/>
<dbReference type="SUPFAM" id="SSF50447">
    <property type="entry name" value="Translation proteins"/>
    <property type="match status" value="1"/>
</dbReference>
<dbReference type="InterPro" id="IPR054696">
    <property type="entry name" value="GTP-eEF1A_C"/>
</dbReference>
<dbReference type="InterPro" id="IPR009000">
    <property type="entry name" value="Transl_B-barrel_sf"/>
</dbReference>
<feature type="domain" description="GTP-eEF1A C-terminal" evidence="3">
    <location>
        <begin position="49"/>
        <end position="107"/>
    </location>
</feature>
<reference evidence="5" key="1">
    <citation type="submission" date="2019-07" db="EMBL/GenBank/DDBJ databases">
        <title>De Novo Assembly of kiwifruit Actinidia rufa.</title>
        <authorList>
            <person name="Sugita-Konishi S."/>
            <person name="Sato K."/>
            <person name="Mori E."/>
            <person name="Abe Y."/>
            <person name="Kisaki G."/>
            <person name="Hamano K."/>
            <person name="Suezawa K."/>
            <person name="Otani M."/>
            <person name="Fukuda T."/>
            <person name="Manabe T."/>
            <person name="Gomi K."/>
            <person name="Tabuchi M."/>
            <person name="Akimitsu K."/>
            <person name="Kataoka I."/>
        </authorList>
    </citation>
    <scope>NUCLEOTIDE SEQUENCE [LARGE SCALE GENOMIC DNA]</scope>
    <source>
        <strain evidence="5">cv. Fuchu</strain>
    </source>
</reference>
<protein>
    <submittedName>
        <fullName evidence="4">Translation elongation factor EF1A/initiation factor IF2gamma family protein</fullName>
    </submittedName>
</protein>
<evidence type="ECO:0000256" key="1">
    <source>
        <dbReference type="ARBA" id="ARBA00022741"/>
    </source>
</evidence>
<keyword evidence="1" id="KW-0547">Nucleotide-binding</keyword>
<dbReference type="Proteomes" id="UP000585474">
    <property type="component" value="Unassembled WGS sequence"/>
</dbReference>
<name>A0A7J0DV33_9ERIC</name>
<keyword evidence="4" id="KW-0648">Protein biosynthesis</keyword>
<evidence type="ECO:0000256" key="2">
    <source>
        <dbReference type="ARBA" id="ARBA00023134"/>
    </source>
</evidence>
<dbReference type="AlphaFoldDB" id="A0A7J0DV33"/>
<dbReference type="GO" id="GO:0003746">
    <property type="term" value="F:translation elongation factor activity"/>
    <property type="evidence" value="ECO:0007669"/>
    <property type="project" value="UniProtKB-KW"/>
</dbReference>
<evidence type="ECO:0000259" key="3">
    <source>
        <dbReference type="Pfam" id="PF22594"/>
    </source>
</evidence>
<dbReference type="Gene3D" id="2.40.30.10">
    <property type="entry name" value="Translation factors"/>
    <property type="match status" value="2"/>
</dbReference>
<dbReference type="Pfam" id="PF22594">
    <property type="entry name" value="GTP-eEF1A_C"/>
    <property type="match status" value="1"/>
</dbReference>
<evidence type="ECO:0000313" key="4">
    <source>
        <dbReference type="EMBL" id="GFS41985.1"/>
    </source>
</evidence>
<dbReference type="EMBL" id="BJWL01000390">
    <property type="protein sequence ID" value="GFS41985.1"/>
    <property type="molecule type" value="Genomic_DNA"/>
</dbReference>
<dbReference type="GO" id="GO:0005525">
    <property type="term" value="F:GTP binding"/>
    <property type="evidence" value="ECO:0007669"/>
    <property type="project" value="UniProtKB-KW"/>
</dbReference>
<dbReference type="InterPro" id="IPR009001">
    <property type="entry name" value="Transl_elong_EF1A/Init_IF2_C"/>
</dbReference>
<evidence type="ECO:0000313" key="5">
    <source>
        <dbReference type="Proteomes" id="UP000585474"/>
    </source>
</evidence>
<dbReference type="SUPFAM" id="SSF50465">
    <property type="entry name" value="EF-Tu/eEF-1alpha/eIF2-gamma C-terminal domain"/>
    <property type="match status" value="1"/>
</dbReference>
<organism evidence="4 5">
    <name type="scientific">Actinidia rufa</name>
    <dbReference type="NCBI Taxonomy" id="165716"/>
    <lineage>
        <taxon>Eukaryota</taxon>
        <taxon>Viridiplantae</taxon>
        <taxon>Streptophyta</taxon>
        <taxon>Embryophyta</taxon>
        <taxon>Tracheophyta</taxon>
        <taxon>Spermatophyta</taxon>
        <taxon>Magnoliopsida</taxon>
        <taxon>eudicotyledons</taxon>
        <taxon>Gunneridae</taxon>
        <taxon>Pentapetalae</taxon>
        <taxon>asterids</taxon>
        <taxon>Ericales</taxon>
        <taxon>Actinidiaceae</taxon>
        <taxon>Actinidia</taxon>
    </lineage>
</organism>
<accession>A0A7J0DV33</accession>
<dbReference type="GO" id="GO:0003743">
    <property type="term" value="F:translation initiation factor activity"/>
    <property type="evidence" value="ECO:0007669"/>
    <property type="project" value="UniProtKB-KW"/>
</dbReference>
<keyword evidence="4" id="KW-0251">Elongation factor</keyword>
<comment type="caution">
    <text evidence="4">The sequence shown here is derived from an EMBL/GenBank/DDBJ whole genome shotgun (WGS) entry which is preliminary data.</text>
</comment>
<proteinExistence type="predicted"/>
<sequence>MPSGDVGTVRSLERDSQPCVIARAGDNVAVYLLGIDGSHVMSGGVLWSQLEFHIHHAKEAARIVRILSLLDSKTGKVTKKAPRCLLAKQSAVVEVALQEAVCVEEFFDL</sequence>
<keyword evidence="2" id="KW-0342">GTP-binding</keyword>
<gene>
    <name evidence="4" type="ORF">Acr_00g0077450</name>
</gene>
<dbReference type="PANTHER" id="PTHR23115">
    <property type="entry name" value="TRANSLATION FACTOR"/>
    <property type="match status" value="1"/>
</dbReference>
<dbReference type="InterPro" id="IPR050100">
    <property type="entry name" value="TRAFAC_GTPase_members"/>
</dbReference>